<accession>A0ABN9SLV4</accession>
<name>A0ABN9SLV4_9DINO</name>
<sequence length="175" mass="18542">MLQAVFAVRRRLLDRRGAKRQMAHSCFRRRRAHLRQGWTSSPSVRSDTRCGGARSLAAAGAAGPWRTAGGLAPTSQPWRARGRGRGKQEGREGGGGGGGGGTGRPLAPPPPLAGGLGPAPRAKTAADCSRNHNKKQAEARGRGARARSPPPAWAEGGGWWCVQEGRRLTWAWSRG</sequence>
<feature type="region of interest" description="Disordered" evidence="1">
    <location>
        <begin position="59"/>
        <end position="157"/>
    </location>
</feature>
<gene>
    <name evidence="2" type="ORF">PCOR1329_LOCUS30692</name>
</gene>
<reference evidence="2" key="1">
    <citation type="submission" date="2023-10" db="EMBL/GenBank/DDBJ databases">
        <authorList>
            <person name="Chen Y."/>
            <person name="Shah S."/>
            <person name="Dougan E. K."/>
            <person name="Thang M."/>
            <person name="Chan C."/>
        </authorList>
    </citation>
    <scope>NUCLEOTIDE SEQUENCE [LARGE SCALE GENOMIC DNA]</scope>
</reference>
<keyword evidence="3" id="KW-1185">Reference proteome</keyword>
<evidence type="ECO:0000256" key="1">
    <source>
        <dbReference type="SAM" id="MobiDB-lite"/>
    </source>
</evidence>
<feature type="compositionally biased region" description="Low complexity" evidence="1">
    <location>
        <begin position="59"/>
        <end position="70"/>
    </location>
</feature>
<comment type="caution">
    <text evidence="2">The sequence shown here is derived from an EMBL/GenBank/DDBJ whole genome shotgun (WGS) entry which is preliminary data.</text>
</comment>
<feature type="compositionally biased region" description="Gly residues" evidence="1">
    <location>
        <begin position="93"/>
        <end position="103"/>
    </location>
</feature>
<organism evidence="2 3">
    <name type="scientific">Prorocentrum cordatum</name>
    <dbReference type="NCBI Taxonomy" id="2364126"/>
    <lineage>
        <taxon>Eukaryota</taxon>
        <taxon>Sar</taxon>
        <taxon>Alveolata</taxon>
        <taxon>Dinophyceae</taxon>
        <taxon>Prorocentrales</taxon>
        <taxon>Prorocentraceae</taxon>
        <taxon>Prorocentrum</taxon>
    </lineage>
</organism>
<evidence type="ECO:0000313" key="3">
    <source>
        <dbReference type="Proteomes" id="UP001189429"/>
    </source>
</evidence>
<dbReference type="Proteomes" id="UP001189429">
    <property type="component" value="Unassembled WGS sequence"/>
</dbReference>
<proteinExistence type="predicted"/>
<evidence type="ECO:0000313" key="2">
    <source>
        <dbReference type="EMBL" id="CAK0832778.1"/>
    </source>
</evidence>
<protein>
    <submittedName>
        <fullName evidence="2">Uncharacterized protein</fullName>
    </submittedName>
</protein>
<dbReference type="EMBL" id="CAUYUJ010011880">
    <property type="protein sequence ID" value="CAK0832778.1"/>
    <property type="molecule type" value="Genomic_DNA"/>
</dbReference>